<reference evidence="3" key="1">
    <citation type="journal article" date="2019" name="Int. J. Syst. Evol. Microbiol.">
        <title>The Global Catalogue of Microorganisms (GCM) 10K type strain sequencing project: providing services to taxonomists for standard genome sequencing and annotation.</title>
        <authorList>
            <consortium name="The Broad Institute Genomics Platform"/>
            <consortium name="The Broad Institute Genome Sequencing Center for Infectious Disease"/>
            <person name="Wu L."/>
            <person name="Ma J."/>
        </authorList>
    </citation>
    <scope>NUCLEOTIDE SEQUENCE [LARGE SCALE GENOMIC DNA]</scope>
    <source>
        <strain evidence="3">CGMCC 1.7656</strain>
    </source>
</reference>
<gene>
    <name evidence="2" type="ORF">GCM10010992_18800</name>
</gene>
<keyword evidence="3" id="KW-1185">Reference proteome</keyword>
<keyword evidence="1" id="KW-1133">Transmembrane helix</keyword>
<keyword evidence="1" id="KW-0472">Membrane</keyword>
<sequence>MPERLNPIRTRPRFKIYTDLEPNTCAEKLKSQLKVENQIFQGNINTEVANIWVKTQHNEYWKPYLSLRIEKEEDQTVIRGIFGPSSAVWTFFMFLYFIFGIIFMVFITLWLITKQIKSSDFPYAIYLAISSAICLALTFIATKIGQQKAKKEMEELRNFAESTLENLKS</sequence>
<dbReference type="RefSeq" id="WP_188617863.1">
    <property type="nucleotide sequence ID" value="NZ_BMLV01000004.1"/>
</dbReference>
<feature type="transmembrane region" description="Helical" evidence="1">
    <location>
        <begin position="123"/>
        <end position="141"/>
    </location>
</feature>
<accession>A0ABQ2NKM2</accession>
<evidence type="ECO:0000313" key="3">
    <source>
        <dbReference type="Proteomes" id="UP000620064"/>
    </source>
</evidence>
<keyword evidence="1" id="KW-0812">Transmembrane</keyword>
<evidence type="ECO:0000313" key="2">
    <source>
        <dbReference type="EMBL" id="GGP04870.1"/>
    </source>
</evidence>
<protein>
    <submittedName>
        <fullName evidence="2">Uncharacterized protein</fullName>
    </submittedName>
</protein>
<name>A0ABQ2NKM2_9FLAO</name>
<feature type="transmembrane region" description="Helical" evidence="1">
    <location>
        <begin position="88"/>
        <end position="111"/>
    </location>
</feature>
<dbReference type="EMBL" id="BMLV01000004">
    <property type="protein sequence ID" value="GGP04870.1"/>
    <property type="molecule type" value="Genomic_DNA"/>
</dbReference>
<evidence type="ECO:0000256" key="1">
    <source>
        <dbReference type="SAM" id="Phobius"/>
    </source>
</evidence>
<comment type="caution">
    <text evidence="2">The sequence shown here is derived from an EMBL/GenBank/DDBJ whole genome shotgun (WGS) entry which is preliminary data.</text>
</comment>
<dbReference type="Proteomes" id="UP000620064">
    <property type="component" value="Unassembled WGS sequence"/>
</dbReference>
<organism evidence="2 3">
    <name type="scientific">Cloacibacterium rupense</name>
    <dbReference type="NCBI Taxonomy" id="517423"/>
    <lineage>
        <taxon>Bacteria</taxon>
        <taxon>Pseudomonadati</taxon>
        <taxon>Bacteroidota</taxon>
        <taxon>Flavobacteriia</taxon>
        <taxon>Flavobacteriales</taxon>
        <taxon>Weeksellaceae</taxon>
    </lineage>
</organism>
<proteinExistence type="predicted"/>